<dbReference type="AlphaFoldDB" id="A0A3B7MHN8"/>
<dbReference type="KEGG" id="pseg:D3H65_01415"/>
<dbReference type="Gene3D" id="1.10.287.130">
    <property type="match status" value="1"/>
</dbReference>
<evidence type="ECO:0000256" key="5">
    <source>
        <dbReference type="ARBA" id="ARBA00023136"/>
    </source>
</evidence>
<feature type="domain" description="Histidine kinase" evidence="7">
    <location>
        <begin position="157"/>
        <end position="381"/>
    </location>
</feature>
<evidence type="ECO:0000259" key="7">
    <source>
        <dbReference type="PROSITE" id="PS50109"/>
    </source>
</evidence>
<evidence type="ECO:0000313" key="10">
    <source>
        <dbReference type="Proteomes" id="UP000263900"/>
    </source>
</evidence>
<dbReference type="PANTHER" id="PTHR42878:SF15">
    <property type="entry name" value="BACTERIOPHYTOCHROME"/>
    <property type="match status" value="1"/>
</dbReference>
<dbReference type="InterPro" id="IPR036890">
    <property type="entry name" value="HATPase_C_sf"/>
</dbReference>
<sequence length="383" mass="43361">MNQSIDLSDKGLAGMLNDCSIDRIMAMDSDWRIIAWNNTAEAISGIRKRDVIGKKLLEVFPLYAQDKDMITAINLAFSGIRSFVPAHKEFFNRQHYENHFIPLKDADDQLIGVMNIMHDVTQRIRAEQQLHQLNIALKKKYEQLERATDELSTITYITSHNIKEPLRMVYSSIELLIRAEAKVLSDGGKANLRRMQASLNRMNLLLDDIVALSGISNPAEEGTPVDLQEVAQQAILQLDQKIRANDVRLELEDLPVVNGHRQLLNYLFFHLINNAMRFRKHNEALAIRIKSSEEPMPGANPAASFPIKYTRISFIDNGTGFHQEDAERIFLMADRSPQKYASSGVGLAICRKVMMAHDGYIQAEGWPGKGAAFHCYFPSHIDS</sequence>
<dbReference type="GO" id="GO:0016020">
    <property type="term" value="C:membrane"/>
    <property type="evidence" value="ECO:0007669"/>
    <property type="project" value="UniProtKB-SubCell"/>
</dbReference>
<feature type="domain" description="PAS" evidence="8">
    <location>
        <begin position="8"/>
        <end position="57"/>
    </location>
</feature>
<dbReference type="SMART" id="SM00387">
    <property type="entry name" value="HATPase_c"/>
    <property type="match status" value="1"/>
</dbReference>
<dbReference type="InterPro" id="IPR000014">
    <property type="entry name" value="PAS"/>
</dbReference>
<evidence type="ECO:0000256" key="6">
    <source>
        <dbReference type="SAM" id="Coils"/>
    </source>
</evidence>
<dbReference type="PROSITE" id="PS50109">
    <property type="entry name" value="HIS_KIN"/>
    <property type="match status" value="1"/>
</dbReference>
<dbReference type="SUPFAM" id="SSF55874">
    <property type="entry name" value="ATPase domain of HSP90 chaperone/DNA topoisomerase II/histidine kinase"/>
    <property type="match status" value="1"/>
</dbReference>
<dbReference type="InterPro" id="IPR004358">
    <property type="entry name" value="Sig_transdc_His_kin-like_C"/>
</dbReference>
<dbReference type="PRINTS" id="PR00344">
    <property type="entry name" value="BCTRLSENSOR"/>
</dbReference>
<evidence type="ECO:0000256" key="2">
    <source>
        <dbReference type="ARBA" id="ARBA00012438"/>
    </source>
</evidence>
<dbReference type="EC" id="2.7.13.3" evidence="2"/>
<feature type="coiled-coil region" evidence="6">
    <location>
        <begin position="123"/>
        <end position="150"/>
    </location>
</feature>
<dbReference type="InterPro" id="IPR003594">
    <property type="entry name" value="HATPase_dom"/>
</dbReference>
<dbReference type="NCBIfam" id="TIGR00229">
    <property type="entry name" value="sensory_box"/>
    <property type="match status" value="1"/>
</dbReference>
<dbReference type="SUPFAM" id="SSF47384">
    <property type="entry name" value="Homodimeric domain of signal transducing histidine kinase"/>
    <property type="match status" value="1"/>
</dbReference>
<keyword evidence="3" id="KW-0808">Transferase</keyword>
<dbReference type="Pfam" id="PF08448">
    <property type="entry name" value="PAS_4"/>
    <property type="match status" value="1"/>
</dbReference>
<dbReference type="PANTHER" id="PTHR42878">
    <property type="entry name" value="TWO-COMPONENT HISTIDINE KINASE"/>
    <property type="match status" value="1"/>
</dbReference>
<reference evidence="9 10" key="1">
    <citation type="submission" date="2018-09" db="EMBL/GenBank/DDBJ databases">
        <title>Genome sequencing of strain 6GH32-13.</title>
        <authorList>
            <person name="Weon H.-Y."/>
            <person name="Heo J."/>
            <person name="Kwon S.-W."/>
        </authorList>
    </citation>
    <scope>NUCLEOTIDE SEQUENCE [LARGE SCALE GENOMIC DNA]</scope>
    <source>
        <strain evidence="9 10">5GH32-13</strain>
    </source>
</reference>
<protein>
    <recommendedName>
        <fullName evidence="2">histidine kinase</fullName>
        <ecNumber evidence="2">2.7.13.3</ecNumber>
    </recommendedName>
</protein>
<dbReference type="GO" id="GO:0000155">
    <property type="term" value="F:phosphorelay sensor kinase activity"/>
    <property type="evidence" value="ECO:0007669"/>
    <property type="project" value="InterPro"/>
</dbReference>
<dbReference type="CDD" id="cd00130">
    <property type="entry name" value="PAS"/>
    <property type="match status" value="1"/>
</dbReference>
<name>A0A3B7MHN8_9BACT</name>
<evidence type="ECO:0000313" key="9">
    <source>
        <dbReference type="EMBL" id="AXY72710.1"/>
    </source>
</evidence>
<dbReference type="InterPro" id="IPR050351">
    <property type="entry name" value="BphY/WalK/GraS-like"/>
</dbReference>
<keyword evidence="6" id="KW-0175">Coiled coil</keyword>
<dbReference type="GO" id="GO:0000156">
    <property type="term" value="F:phosphorelay response regulator activity"/>
    <property type="evidence" value="ECO:0007669"/>
    <property type="project" value="TreeGrafter"/>
</dbReference>
<dbReference type="SUPFAM" id="SSF55785">
    <property type="entry name" value="PYP-like sensor domain (PAS domain)"/>
    <property type="match status" value="1"/>
</dbReference>
<evidence type="ECO:0000256" key="3">
    <source>
        <dbReference type="ARBA" id="ARBA00022679"/>
    </source>
</evidence>
<dbReference type="GO" id="GO:0030295">
    <property type="term" value="F:protein kinase activator activity"/>
    <property type="evidence" value="ECO:0007669"/>
    <property type="project" value="TreeGrafter"/>
</dbReference>
<organism evidence="9 10">
    <name type="scientific">Paraflavitalea soli</name>
    <dbReference type="NCBI Taxonomy" id="2315862"/>
    <lineage>
        <taxon>Bacteria</taxon>
        <taxon>Pseudomonadati</taxon>
        <taxon>Bacteroidota</taxon>
        <taxon>Chitinophagia</taxon>
        <taxon>Chitinophagales</taxon>
        <taxon>Chitinophagaceae</taxon>
        <taxon>Paraflavitalea</taxon>
    </lineage>
</organism>
<dbReference type="InterPro" id="IPR005467">
    <property type="entry name" value="His_kinase_dom"/>
</dbReference>
<dbReference type="GO" id="GO:0007234">
    <property type="term" value="P:osmosensory signaling via phosphorelay pathway"/>
    <property type="evidence" value="ECO:0007669"/>
    <property type="project" value="TreeGrafter"/>
</dbReference>
<dbReference type="Pfam" id="PF02518">
    <property type="entry name" value="HATPase_c"/>
    <property type="match status" value="1"/>
</dbReference>
<dbReference type="RefSeq" id="WP_119048548.1">
    <property type="nucleotide sequence ID" value="NZ_CP032157.1"/>
</dbReference>
<dbReference type="EMBL" id="CP032157">
    <property type="protein sequence ID" value="AXY72710.1"/>
    <property type="molecule type" value="Genomic_DNA"/>
</dbReference>
<evidence type="ECO:0000259" key="8">
    <source>
        <dbReference type="PROSITE" id="PS50112"/>
    </source>
</evidence>
<dbReference type="OrthoDB" id="9766459at2"/>
<keyword evidence="5" id="KW-0472">Membrane</keyword>
<dbReference type="InterPro" id="IPR013656">
    <property type="entry name" value="PAS_4"/>
</dbReference>
<proteinExistence type="predicted"/>
<dbReference type="InterPro" id="IPR036097">
    <property type="entry name" value="HisK_dim/P_sf"/>
</dbReference>
<keyword evidence="10" id="KW-1185">Reference proteome</keyword>
<evidence type="ECO:0000256" key="4">
    <source>
        <dbReference type="ARBA" id="ARBA00022777"/>
    </source>
</evidence>
<accession>A0A3B7MHN8</accession>
<evidence type="ECO:0000256" key="1">
    <source>
        <dbReference type="ARBA" id="ARBA00000085"/>
    </source>
</evidence>
<keyword evidence="4" id="KW-0418">Kinase</keyword>
<gene>
    <name evidence="9" type="ORF">D3H65_01415</name>
</gene>
<dbReference type="PROSITE" id="PS50112">
    <property type="entry name" value="PAS"/>
    <property type="match status" value="1"/>
</dbReference>
<dbReference type="Gene3D" id="3.30.565.10">
    <property type="entry name" value="Histidine kinase-like ATPase, C-terminal domain"/>
    <property type="match status" value="1"/>
</dbReference>
<dbReference type="Gene3D" id="3.30.450.20">
    <property type="entry name" value="PAS domain"/>
    <property type="match status" value="1"/>
</dbReference>
<dbReference type="Proteomes" id="UP000263900">
    <property type="component" value="Chromosome"/>
</dbReference>
<dbReference type="InterPro" id="IPR035965">
    <property type="entry name" value="PAS-like_dom_sf"/>
</dbReference>
<comment type="catalytic activity">
    <reaction evidence="1">
        <text>ATP + protein L-histidine = ADP + protein N-phospho-L-histidine.</text>
        <dbReference type="EC" id="2.7.13.3"/>
    </reaction>
</comment>